<dbReference type="InterPro" id="IPR019301">
    <property type="entry name" value="Flagellar_prot_FlgJ_N"/>
</dbReference>
<name>A0A0C9NBF3_SPHPI</name>
<evidence type="ECO:0000256" key="1">
    <source>
        <dbReference type="SAM" id="MobiDB-lite"/>
    </source>
</evidence>
<dbReference type="EMBL" id="BBJS01000022">
    <property type="protein sequence ID" value="GAN13592.1"/>
    <property type="molecule type" value="Genomic_DNA"/>
</dbReference>
<reference evidence="3 4" key="1">
    <citation type="submission" date="2014-08" db="EMBL/GenBank/DDBJ databases">
        <title>Whole genome shotgun sequence of Sphingomonas paucimobilis NBRC 13935.</title>
        <authorList>
            <person name="Hosoyama A."/>
            <person name="Hashimoto M."/>
            <person name="Hosoyama Y."/>
            <person name="Noguchi M."/>
            <person name="Uohara A."/>
            <person name="Ohji S."/>
            <person name="Katano-Makiyama Y."/>
            <person name="Ichikawa N."/>
            <person name="Kimura A."/>
            <person name="Yamazoe A."/>
            <person name="Fujita N."/>
        </authorList>
    </citation>
    <scope>NUCLEOTIDE SEQUENCE [LARGE SCALE GENOMIC DNA]</scope>
    <source>
        <strain evidence="3 4">NBRC 13935</strain>
    </source>
</reference>
<protein>
    <submittedName>
        <fullName evidence="3">DNA, contig: SP622</fullName>
    </submittedName>
</protein>
<dbReference type="PRINTS" id="PR01002">
    <property type="entry name" value="FLGFLGJ"/>
</dbReference>
<feature type="region of interest" description="Disordered" evidence="1">
    <location>
        <begin position="1"/>
        <end position="33"/>
    </location>
</feature>
<organism evidence="3 4">
    <name type="scientific">Sphingomonas paucimobilis NBRC 13935</name>
    <dbReference type="NCBI Taxonomy" id="1219050"/>
    <lineage>
        <taxon>Bacteria</taxon>
        <taxon>Pseudomonadati</taxon>
        <taxon>Pseudomonadota</taxon>
        <taxon>Alphaproteobacteria</taxon>
        <taxon>Sphingomonadales</taxon>
        <taxon>Sphingomonadaceae</taxon>
        <taxon>Sphingomonas</taxon>
    </lineage>
</organism>
<dbReference type="Proteomes" id="UP000032025">
    <property type="component" value="Unassembled WGS sequence"/>
</dbReference>
<dbReference type="RefSeq" id="WP_007406168.1">
    <property type="nucleotide sequence ID" value="NZ_BBJS01000022.1"/>
</dbReference>
<feature type="domain" description="Flagellar protein FlgJ N-terminal" evidence="2">
    <location>
        <begin position="51"/>
        <end position="95"/>
    </location>
</feature>
<dbReference type="AlphaFoldDB" id="A0A0C9NBF3"/>
<gene>
    <name evidence="3" type="ORF">SP6_22_00240</name>
</gene>
<evidence type="ECO:0000259" key="2">
    <source>
        <dbReference type="Pfam" id="PF10135"/>
    </source>
</evidence>
<dbReference type="GeneID" id="78527250"/>
<keyword evidence="4" id="KW-1185">Reference proteome</keyword>
<evidence type="ECO:0000313" key="4">
    <source>
        <dbReference type="Proteomes" id="UP000032025"/>
    </source>
</evidence>
<sequence length="109" mass="11354">MTQSIASTPSAASAAGITGTVSTDTRRLSNGANLDKAGTQFEAIFTGMILKAMRQTKLGDTLFESKALDTFKDMQDQQVAQSMAAHAPMGIGKAVTAFLAKSQPAVNQS</sequence>
<proteinExistence type="predicted"/>
<feature type="compositionally biased region" description="Low complexity" evidence="1">
    <location>
        <begin position="1"/>
        <end position="23"/>
    </location>
</feature>
<evidence type="ECO:0000313" key="3">
    <source>
        <dbReference type="EMBL" id="GAN13592.1"/>
    </source>
</evidence>
<comment type="caution">
    <text evidence="3">The sequence shown here is derived from an EMBL/GenBank/DDBJ whole genome shotgun (WGS) entry which is preliminary data.</text>
</comment>
<accession>A0A0C9NBF3</accession>
<dbReference type="Pfam" id="PF10135">
    <property type="entry name" value="Rod-binding"/>
    <property type="match status" value="1"/>
</dbReference>